<gene>
    <name evidence="1" type="ORF">GDO78_022163</name>
</gene>
<proteinExistence type="predicted"/>
<keyword evidence="2" id="KW-1185">Reference proteome</keyword>
<organism evidence="1 2">
    <name type="scientific">Eleutherodactylus coqui</name>
    <name type="common">Puerto Rican coqui</name>
    <dbReference type="NCBI Taxonomy" id="57060"/>
    <lineage>
        <taxon>Eukaryota</taxon>
        <taxon>Metazoa</taxon>
        <taxon>Chordata</taxon>
        <taxon>Craniata</taxon>
        <taxon>Vertebrata</taxon>
        <taxon>Euteleostomi</taxon>
        <taxon>Amphibia</taxon>
        <taxon>Batrachia</taxon>
        <taxon>Anura</taxon>
        <taxon>Neobatrachia</taxon>
        <taxon>Hyloidea</taxon>
        <taxon>Eleutherodactylidae</taxon>
        <taxon>Eleutherodactylinae</taxon>
        <taxon>Eleutherodactylus</taxon>
        <taxon>Eleutherodactylus</taxon>
    </lineage>
</organism>
<dbReference type="EMBL" id="WNTK01000771">
    <property type="protein sequence ID" value="KAG9468678.1"/>
    <property type="molecule type" value="Genomic_DNA"/>
</dbReference>
<reference evidence="1" key="1">
    <citation type="thesis" date="2020" institute="ProQuest LLC" country="789 East Eisenhower Parkway, Ann Arbor, MI, USA">
        <title>Comparative Genomics and Chromosome Evolution.</title>
        <authorList>
            <person name="Mudd A.B."/>
        </authorList>
    </citation>
    <scope>NUCLEOTIDE SEQUENCE</scope>
    <source>
        <strain evidence="1">HN-11 Male</strain>
        <tissue evidence="1">Kidney and liver</tissue>
    </source>
</reference>
<name>A0A8J6JMV9_ELECQ</name>
<sequence>MLDLVSLSKKKIFPGSSDQRAALSCVYCNSEGHLVTDLCRPTGERCGRLLMACLYGASHERELLRRLVSACRTLNDCLHYS</sequence>
<evidence type="ECO:0000313" key="2">
    <source>
        <dbReference type="Proteomes" id="UP000770717"/>
    </source>
</evidence>
<protein>
    <submittedName>
        <fullName evidence="1">Uncharacterized protein</fullName>
    </submittedName>
</protein>
<evidence type="ECO:0000313" key="1">
    <source>
        <dbReference type="EMBL" id="KAG9468678.1"/>
    </source>
</evidence>
<dbReference type="Proteomes" id="UP000770717">
    <property type="component" value="Unassembled WGS sequence"/>
</dbReference>
<comment type="caution">
    <text evidence="1">The sequence shown here is derived from an EMBL/GenBank/DDBJ whole genome shotgun (WGS) entry which is preliminary data.</text>
</comment>
<dbReference type="AlphaFoldDB" id="A0A8J6JMV9"/>
<accession>A0A8J6JMV9</accession>